<dbReference type="Proteomes" id="UP000632858">
    <property type="component" value="Unassembled WGS sequence"/>
</dbReference>
<dbReference type="PROSITE" id="PS51257">
    <property type="entry name" value="PROKAR_LIPOPROTEIN"/>
    <property type="match status" value="1"/>
</dbReference>
<organism evidence="1 2">
    <name type="scientific">Arenimonas maotaiensis</name>
    <dbReference type="NCBI Taxonomy" id="1446479"/>
    <lineage>
        <taxon>Bacteria</taxon>
        <taxon>Pseudomonadati</taxon>
        <taxon>Pseudomonadota</taxon>
        <taxon>Gammaproteobacteria</taxon>
        <taxon>Lysobacterales</taxon>
        <taxon>Lysobacteraceae</taxon>
        <taxon>Arenimonas</taxon>
    </lineage>
</organism>
<evidence type="ECO:0000313" key="2">
    <source>
        <dbReference type="Proteomes" id="UP000632858"/>
    </source>
</evidence>
<dbReference type="EMBL" id="BMFO01000002">
    <property type="protein sequence ID" value="GGF92736.1"/>
    <property type="molecule type" value="Genomic_DNA"/>
</dbReference>
<keyword evidence="2" id="KW-1185">Reference proteome</keyword>
<accession>A0A917CLJ8</accession>
<proteinExistence type="predicted"/>
<protein>
    <submittedName>
        <fullName evidence="1">Uncharacterized protein</fullName>
    </submittedName>
</protein>
<name>A0A917CLJ8_9GAMM</name>
<sequence length="195" mass="22884">MKYLILMLSFFLAGCNKSDLDKERDAREYLQAGMIDKAEKYYQDLILSEDENMKHANWLWKDQLLQLYLKSNQLDKADRYMAFVIFIDSNGMLDYELMSRSHSEVAKSLYNEKKYSRAYFHYKASADYKVADKNRNKEECSTEAIEFFALAYDSAKKAELSSEFLQLTSSANALINEKSCLNNQLAREYLNYFQS</sequence>
<reference evidence="1" key="1">
    <citation type="journal article" date="2014" name="Int. J. Syst. Evol. Microbiol.">
        <title>Complete genome sequence of Corynebacterium casei LMG S-19264T (=DSM 44701T), isolated from a smear-ripened cheese.</title>
        <authorList>
            <consortium name="US DOE Joint Genome Institute (JGI-PGF)"/>
            <person name="Walter F."/>
            <person name="Albersmeier A."/>
            <person name="Kalinowski J."/>
            <person name="Ruckert C."/>
        </authorList>
    </citation>
    <scope>NUCLEOTIDE SEQUENCE</scope>
    <source>
        <strain evidence="1">CGMCC 1.12726</strain>
    </source>
</reference>
<reference evidence="1" key="2">
    <citation type="submission" date="2020-09" db="EMBL/GenBank/DDBJ databases">
        <authorList>
            <person name="Sun Q."/>
            <person name="Zhou Y."/>
        </authorList>
    </citation>
    <scope>NUCLEOTIDE SEQUENCE</scope>
    <source>
        <strain evidence="1">CGMCC 1.12726</strain>
    </source>
</reference>
<evidence type="ECO:0000313" key="1">
    <source>
        <dbReference type="EMBL" id="GGF92736.1"/>
    </source>
</evidence>
<dbReference type="AlphaFoldDB" id="A0A917CLJ8"/>
<dbReference type="RefSeq" id="WP_188449106.1">
    <property type="nucleotide sequence ID" value="NZ_BMFO01000002.1"/>
</dbReference>
<gene>
    <name evidence="1" type="ORF">GCM10010960_13310</name>
</gene>
<comment type="caution">
    <text evidence="1">The sequence shown here is derived from an EMBL/GenBank/DDBJ whole genome shotgun (WGS) entry which is preliminary data.</text>
</comment>